<dbReference type="RefSeq" id="WP_230843614.1">
    <property type="nucleotide sequence ID" value="NZ_CP063845.1"/>
</dbReference>
<feature type="transmembrane region" description="Helical" evidence="1">
    <location>
        <begin position="57"/>
        <end position="78"/>
    </location>
</feature>
<proteinExistence type="predicted"/>
<keyword evidence="1" id="KW-0812">Transmembrane</keyword>
<accession>A0ABY3PRN2</accession>
<organism evidence="2 3">
    <name type="scientific">Gloeobacter morelensis MG652769</name>
    <dbReference type="NCBI Taxonomy" id="2781736"/>
    <lineage>
        <taxon>Bacteria</taxon>
        <taxon>Bacillati</taxon>
        <taxon>Cyanobacteriota</taxon>
        <taxon>Cyanophyceae</taxon>
        <taxon>Gloeobacterales</taxon>
        <taxon>Gloeobacteraceae</taxon>
        <taxon>Gloeobacter</taxon>
        <taxon>Gloeobacter morelensis</taxon>
    </lineage>
</organism>
<name>A0ABY3PRN2_9CYAN</name>
<protein>
    <submittedName>
        <fullName evidence="2">Uncharacterized protein</fullName>
    </submittedName>
</protein>
<feature type="transmembrane region" description="Helical" evidence="1">
    <location>
        <begin position="90"/>
        <end position="106"/>
    </location>
</feature>
<sequence>MLEPRNSADLTPRPLESRAVFTGSLVDVAGTLHSELATYMAAGLVAMLSGYPVEGTAAFFVFNFLRGLFFTGLGGYMASRTARSLPLRHALLTGIISLAVSIFFNLDAPGGLLSWPLVLGLLAVVPVAVLGGLLANPERNL</sequence>
<reference evidence="2 3" key="1">
    <citation type="journal article" date="2021" name="Genome Biol. Evol.">
        <title>Complete Genome Sequencing of a Novel Gloeobacter Species from a Waterfall Cave in Mexico.</title>
        <authorList>
            <person name="Saw J.H."/>
            <person name="Cardona T."/>
            <person name="Montejano G."/>
        </authorList>
    </citation>
    <scope>NUCLEOTIDE SEQUENCE [LARGE SCALE GENOMIC DNA]</scope>
    <source>
        <strain evidence="2">MG652769</strain>
    </source>
</reference>
<feature type="transmembrane region" description="Helical" evidence="1">
    <location>
        <begin position="112"/>
        <end position="135"/>
    </location>
</feature>
<evidence type="ECO:0000313" key="3">
    <source>
        <dbReference type="Proteomes" id="UP001054846"/>
    </source>
</evidence>
<evidence type="ECO:0000313" key="2">
    <source>
        <dbReference type="EMBL" id="UFP96368.1"/>
    </source>
</evidence>
<keyword evidence="3" id="KW-1185">Reference proteome</keyword>
<keyword evidence="1" id="KW-1133">Transmembrane helix</keyword>
<gene>
    <name evidence="2" type="ORF">ISF26_09225</name>
</gene>
<dbReference type="EMBL" id="CP063845">
    <property type="protein sequence ID" value="UFP96368.1"/>
    <property type="molecule type" value="Genomic_DNA"/>
</dbReference>
<evidence type="ECO:0000256" key="1">
    <source>
        <dbReference type="SAM" id="Phobius"/>
    </source>
</evidence>
<keyword evidence="1" id="KW-0472">Membrane</keyword>
<dbReference type="Proteomes" id="UP001054846">
    <property type="component" value="Chromosome"/>
</dbReference>